<sequence length="166" mass="18835">MYESMSGTNARVVGWSNLVWNRLSVPKHRFVLWLAMLDRLKTKGSLHKMGIGNDNLCVICRCSEEINFSSPFFECAYGTKCISVIMDWLVTPLSTISKSATDCKGSFKKKVVDTAITALAYSIWRARNVVVWELKPSEKTYADIEAAYRCLVERYGVKEEDVILYG</sequence>
<protein>
    <recommendedName>
        <fullName evidence="1">Reverse transcriptase zinc-binding domain-containing protein</fullName>
    </recommendedName>
</protein>
<dbReference type="InterPro" id="IPR026960">
    <property type="entry name" value="RVT-Znf"/>
</dbReference>
<reference evidence="2" key="1">
    <citation type="journal article" date="2021" name="Nat. Commun.">
        <title>Genomic analyses provide insights into spinach domestication and the genetic basis of agronomic traits.</title>
        <authorList>
            <person name="Cai X."/>
            <person name="Sun X."/>
            <person name="Xu C."/>
            <person name="Sun H."/>
            <person name="Wang X."/>
            <person name="Ge C."/>
            <person name="Zhang Z."/>
            <person name="Wang Q."/>
            <person name="Fei Z."/>
            <person name="Jiao C."/>
            <person name="Wang Q."/>
        </authorList>
    </citation>
    <scope>NUCLEOTIDE SEQUENCE [LARGE SCALE GENOMIC DNA]</scope>
    <source>
        <strain evidence="2">cv. Varoflay</strain>
    </source>
</reference>
<reference evidence="3" key="2">
    <citation type="submission" date="2025-08" db="UniProtKB">
        <authorList>
            <consortium name="RefSeq"/>
        </authorList>
    </citation>
    <scope>IDENTIFICATION</scope>
    <source>
        <tissue evidence="3">Leaf</tissue>
    </source>
</reference>
<dbReference type="GeneID" id="130461530"/>
<evidence type="ECO:0000313" key="2">
    <source>
        <dbReference type="Proteomes" id="UP000813463"/>
    </source>
</evidence>
<dbReference type="Pfam" id="PF13966">
    <property type="entry name" value="zf-RVT"/>
    <property type="match status" value="1"/>
</dbReference>
<evidence type="ECO:0000313" key="3">
    <source>
        <dbReference type="RefSeq" id="XP_056685643.1"/>
    </source>
</evidence>
<evidence type="ECO:0000259" key="1">
    <source>
        <dbReference type="Pfam" id="PF13966"/>
    </source>
</evidence>
<proteinExistence type="predicted"/>
<organism evidence="2 3">
    <name type="scientific">Spinacia oleracea</name>
    <name type="common">Spinach</name>
    <dbReference type="NCBI Taxonomy" id="3562"/>
    <lineage>
        <taxon>Eukaryota</taxon>
        <taxon>Viridiplantae</taxon>
        <taxon>Streptophyta</taxon>
        <taxon>Embryophyta</taxon>
        <taxon>Tracheophyta</taxon>
        <taxon>Spermatophyta</taxon>
        <taxon>Magnoliopsida</taxon>
        <taxon>eudicotyledons</taxon>
        <taxon>Gunneridae</taxon>
        <taxon>Pentapetalae</taxon>
        <taxon>Caryophyllales</taxon>
        <taxon>Chenopodiaceae</taxon>
        <taxon>Chenopodioideae</taxon>
        <taxon>Anserineae</taxon>
        <taxon>Spinacia</taxon>
    </lineage>
</organism>
<feature type="domain" description="Reverse transcriptase zinc-binding" evidence="1">
    <location>
        <begin position="1"/>
        <end position="77"/>
    </location>
</feature>
<dbReference type="RefSeq" id="XP_056685643.1">
    <property type="nucleotide sequence ID" value="XM_056829665.1"/>
</dbReference>
<gene>
    <name evidence="3" type="primary">LOC130461530</name>
</gene>
<name>A0ABM3QQL1_SPIOL</name>
<keyword evidence="2" id="KW-1185">Reference proteome</keyword>
<accession>A0ABM3QQL1</accession>
<dbReference type="Proteomes" id="UP000813463">
    <property type="component" value="Chromosome 5"/>
</dbReference>